<sequence>MRKLYSPLRYPGGKAKVLNFMKELITKNNFSEKPVYVEPYAGGAAVALGLLIEEVVSQIYINDFDLAIYSFWEFCIKNDHMRFIEKIRKVNVSIKEWHKQSKIYEFGKEGFDLGFATFFLNRCNHSGIIKGGVIGGLKQNSNYKIDCRFNKEDLISRVETISKYKDKIHIYREDTKNFLCQTDMQKILQNCLLYLDPPYYKKGKQLYKNFYTHKDHQEIADIMKSLNGKWVVSYDNRTEIQNLYNGFEKKEFNLTYCAGPIAKGAEVMFFSKELRFIPELPNVA</sequence>
<dbReference type="GO" id="GO:0006298">
    <property type="term" value="P:mismatch repair"/>
    <property type="evidence" value="ECO:0007669"/>
    <property type="project" value="TreeGrafter"/>
</dbReference>
<keyword evidence="5" id="KW-1185">Reference proteome</keyword>
<keyword evidence="2" id="KW-0808">Transferase</keyword>
<accession>A0A388T7Z5</accession>
<dbReference type="GO" id="GO:0009307">
    <property type="term" value="P:DNA restriction-modification system"/>
    <property type="evidence" value="ECO:0007669"/>
    <property type="project" value="InterPro"/>
</dbReference>
<dbReference type="PIRSF" id="PIRSF000398">
    <property type="entry name" value="M_m6A_EcoRV"/>
    <property type="match status" value="1"/>
</dbReference>
<keyword evidence="1" id="KW-0489">Methyltransferase</keyword>
<name>A0A388T7Z5_TERA1</name>
<gene>
    <name evidence="4" type="ORF">NO1_0228</name>
</gene>
<proteinExistence type="predicted"/>
<dbReference type="GO" id="GO:0032259">
    <property type="term" value="P:methylation"/>
    <property type="evidence" value="ECO:0007669"/>
    <property type="project" value="UniProtKB-KW"/>
</dbReference>
<comment type="caution">
    <text evidence="4">The sequence shown here is derived from an EMBL/GenBank/DDBJ whole genome shotgun (WGS) entry which is preliminary data.</text>
</comment>
<dbReference type="GO" id="GO:0009007">
    <property type="term" value="F:site-specific DNA-methyltransferase (adenine-specific) activity"/>
    <property type="evidence" value="ECO:0007669"/>
    <property type="project" value="UniProtKB-EC"/>
</dbReference>
<reference evidence="4 5" key="1">
    <citation type="journal article" date="2019" name="ISME J.">
        <title>Genome analyses of uncultured TG2/ZB3 bacteria in 'Margulisbacteria' specifically attached to ectosymbiotic spirochetes of protists in the termite gut.</title>
        <authorList>
            <person name="Utami Y.D."/>
            <person name="Kuwahara H."/>
            <person name="Igai K."/>
            <person name="Murakami T."/>
            <person name="Sugaya K."/>
            <person name="Morikawa T."/>
            <person name="Nagura Y."/>
            <person name="Yuki M."/>
            <person name="Deevong P."/>
            <person name="Inoue T."/>
            <person name="Kihara K."/>
            <person name="Lo N."/>
            <person name="Yamada A."/>
            <person name="Ohkuma M."/>
            <person name="Hongoh Y."/>
        </authorList>
    </citation>
    <scope>NUCLEOTIDE SEQUENCE [LARGE SCALE GENOMIC DNA]</scope>
    <source>
        <strain evidence="4">NkOx7-01</strain>
    </source>
</reference>
<keyword evidence="3" id="KW-0949">S-adenosyl-L-methionine</keyword>
<dbReference type="EMBL" id="BGZN01000002">
    <property type="protein sequence ID" value="GBR72732.1"/>
    <property type="molecule type" value="Genomic_DNA"/>
</dbReference>
<evidence type="ECO:0000313" key="5">
    <source>
        <dbReference type="Proteomes" id="UP000269352"/>
    </source>
</evidence>
<dbReference type="InterPro" id="IPR012263">
    <property type="entry name" value="M_m6A_EcoRV"/>
</dbReference>
<dbReference type="Gene3D" id="3.40.50.150">
    <property type="entry name" value="Vaccinia Virus protein VP39"/>
    <property type="match status" value="2"/>
</dbReference>
<evidence type="ECO:0000313" key="4">
    <source>
        <dbReference type="EMBL" id="GBR72732.1"/>
    </source>
</evidence>
<protein>
    <submittedName>
        <fullName evidence="4">DNA-methyltransferase</fullName>
    </submittedName>
</protein>
<evidence type="ECO:0000256" key="1">
    <source>
        <dbReference type="ARBA" id="ARBA00022603"/>
    </source>
</evidence>
<evidence type="ECO:0000256" key="3">
    <source>
        <dbReference type="ARBA" id="ARBA00022691"/>
    </source>
</evidence>
<dbReference type="GO" id="GO:1904047">
    <property type="term" value="F:S-adenosyl-L-methionine binding"/>
    <property type="evidence" value="ECO:0007669"/>
    <property type="project" value="TreeGrafter"/>
</dbReference>
<dbReference type="PRINTS" id="PR00505">
    <property type="entry name" value="D12N6MTFRASE"/>
</dbReference>
<dbReference type="PANTHER" id="PTHR30481:SF2">
    <property type="entry name" value="SITE-SPECIFIC DNA-METHYLTRANSFERASE (ADENINE-SPECIFIC)"/>
    <property type="match status" value="1"/>
</dbReference>
<dbReference type="Proteomes" id="UP000269352">
    <property type="component" value="Unassembled WGS sequence"/>
</dbReference>
<dbReference type="SUPFAM" id="SSF53335">
    <property type="entry name" value="S-adenosyl-L-methionine-dependent methyltransferases"/>
    <property type="match status" value="1"/>
</dbReference>
<dbReference type="GO" id="GO:0043565">
    <property type="term" value="F:sequence-specific DNA binding"/>
    <property type="evidence" value="ECO:0007669"/>
    <property type="project" value="TreeGrafter"/>
</dbReference>
<dbReference type="InterPro" id="IPR012327">
    <property type="entry name" value="MeTrfase_D12"/>
</dbReference>
<evidence type="ECO:0000256" key="2">
    <source>
        <dbReference type="ARBA" id="ARBA00022679"/>
    </source>
</evidence>
<dbReference type="PANTHER" id="PTHR30481">
    <property type="entry name" value="DNA ADENINE METHYLASE"/>
    <property type="match status" value="1"/>
</dbReference>
<dbReference type="Pfam" id="PF02086">
    <property type="entry name" value="MethyltransfD12"/>
    <property type="match status" value="1"/>
</dbReference>
<dbReference type="AlphaFoldDB" id="A0A388T7Z5"/>
<organism evidence="4 5">
    <name type="scientific">Termititenax aidoneus</name>
    <dbReference type="NCBI Taxonomy" id="2218524"/>
    <lineage>
        <taxon>Bacteria</taxon>
        <taxon>Bacillati</taxon>
        <taxon>Candidatus Margulisiibacteriota</taxon>
        <taxon>Candidatus Termititenacia</taxon>
        <taxon>Candidatus Termititenacales</taxon>
        <taxon>Candidatus Termititenacaceae</taxon>
        <taxon>Candidatus Termititenax</taxon>
    </lineage>
</organism>
<dbReference type="InterPro" id="IPR029063">
    <property type="entry name" value="SAM-dependent_MTases_sf"/>
</dbReference>